<feature type="region of interest" description="Disordered" evidence="1">
    <location>
        <begin position="52"/>
        <end position="79"/>
    </location>
</feature>
<organism evidence="3 4">
    <name type="scientific">Sphingomonas cavernae</name>
    <dbReference type="NCBI Taxonomy" id="2320861"/>
    <lineage>
        <taxon>Bacteria</taxon>
        <taxon>Pseudomonadati</taxon>
        <taxon>Pseudomonadota</taxon>
        <taxon>Alphaproteobacteria</taxon>
        <taxon>Sphingomonadales</taxon>
        <taxon>Sphingomonadaceae</taxon>
        <taxon>Sphingomonas</taxon>
    </lineage>
</organism>
<protein>
    <submittedName>
        <fullName evidence="3">Uncharacterized protein</fullName>
    </submittedName>
</protein>
<accession>A0A418WPP5</accession>
<sequence>MTKVRRAGALLVCLAAFAGCNRAPPSTAIEEARIARAMTRMNAEQIRTDRVASAEKAHADAARREAQAADDSRARSIAD</sequence>
<proteinExistence type="predicted"/>
<keyword evidence="2" id="KW-0732">Signal</keyword>
<evidence type="ECO:0000313" key="4">
    <source>
        <dbReference type="Proteomes" id="UP000286100"/>
    </source>
</evidence>
<dbReference type="AlphaFoldDB" id="A0A418WPP5"/>
<feature type="chain" id="PRO_5019475734" evidence="2">
    <location>
        <begin position="19"/>
        <end position="79"/>
    </location>
</feature>
<evidence type="ECO:0000256" key="2">
    <source>
        <dbReference type="SAM" id="SignalP"/>
    </source>
</evidence>
<feature type="signal peptide" evidence="2">
    <location>
        <begin position="1"/>
        <end position="18"/>
    </location>
</feature>
<dbReference type="RefSeq" id="WP_119759462.1">
    <property type="nucleotide sequence ID" value="NZ_QYUM01000002.1"/>
</dbReference>
<gene>
    <name evidence="3" type="ORF">D3876_02145</name>
</gene>
<dbReference type="Proteomes" id="UP000286100">
    <property type="component" value="Unassembled WGS sequence"/>
</dbReference>
<dbReference type="PROSITE" id="PS51257">
    <property type="entry name" value="PROKAR_LIPOPROTEIN"/>
    <property type="match status" value="1"/>
</dbReference>
<evidence type="ECO:0000313" key="3">
    <source>
        <dbReference type="EMBL" id="RJF93184.1"/>
    </source>
</evidence>
<reference evidence="3 4" key="1">
    <citation type="submission" date="2018-09" db="EMBL/GenBank/DDBJ databases">
        <authorList>
            <person name="Zhu H."/>
        </authorList>
    </citation>
    <scope>NUCLEOTIDE SEQUENCE [LARGE SCALE GENOMIC DNA]</scope>
    <source>
        <strain evidence="3 4">K2R01-6</strain>
    </source>
</reference>
<dbReference type="EMBL" id="QYUM01000002">
    <property type="protein sequence ID" value="RJF93184.1"/>
    <property type="molecule type" value="Genomic_DNA"/>
</dbReference>
<keyword evidence="4" id="KW-1185">Reference proteome</keyword>
<evidence type="ECO:0000256" key="1">
    <source>
        <dbReference type="SAM" id="MobiDB-lite"/>
    </source>
</evidence>
<name>A0A418WPP5_9SPHN</name>
<comment type="caution">
    <text evidence="3">The sequence shown here is derived from an EMBL/GenBank/DDBJ whole genome shotgun (WGS) entry which is preliminary data.</text>
</comment>